<feature type="chain" id="PRO_5005193416" description="Succinylglutamate desuccinylase/Aspartoacylase catalytic domain-containing protein" evidence="5">
    <location>
        <begin position="20"/>
        <end position="353"/>
    </location>
</feature>
<evidence type="ECO:0000313" key="7">
    <source>
        <dbReference type="EMBL" id="CEP01788.1"/>
    </source>
</evidence>
<keyword evidence="8" id="KW-1185">Reference proteome</keyword>
<evidence type="ECO:0000256" key="5">
    <source>
        <dbReference type="SAM" id="SignalP"/>
    </source>
</evidence>
<name>A0A0G4J2D4_PLABS</name>
<dbReference type="PANTHER" id="PTHR37326">
    <property type="entry name" value="BLL3975 PROTEIN"/>
    <property type="match status" value="1"/>
</dbReference>
<dbReference type="GO" id="GO:0016811">
    <property type="term" value="F:hydrolase activity, acting on carbon-nitrogen (but not peptide) bonds, in linear amides"/>
    <property type="evidence" value="ECO:0007669"/>
    <property type="project" value="InterPro"/>
</dbReference>
<comment type="cofactor">
    <cofactor evidence="1">
        <name>Zn(2+)</name>
        <dbReference type="ChEBI" id="CHEBI:29105"/>
    </cofactor>
</comment>
<dbReference type="Gene3D" id="3.40.630.10">
    <property type="entry name" value="Zn peptidases"/>
    <property type="match status" value="1"/>
</dbReference>
<dbReference type="CDD" id="cd06251">
    <property type="entry name" value="M14_ASTE_ASPA-like"/>
    <property type="match status" value="1"/>
</dbReference>
<evidence type="ECO:0000313" key="8">
    <source>
        <dbReference type="Proteomes" id="UP000039324"/>
    </source>
</evidence>
<dbReference type="GO" id="GO:0046872">
    <property type="term" value="F:metal ion binding"/>
    <property type="evidence" value="ECO:0007669"/>
    <property type="project" value="UniProtKB-KW"/>
</dbReference>
<keyword evidence="2" id="KW-0479">Metal-binding</keyword>
<keyword evidence="5" id="KW-0732">Signal</keyword>
<dbReference type="Pfam" id="PF24827">
    <property type="entry name" value="AstE_AspA_cat"/>
    <property type="match status" value="1"/>
</dbReference>
<dbReference type="GO" id="GO:0016788">
    <property type="term" value="F:hydrolase activity, acting on ester bonds"/>
    <property type="evidence" value="ECO:0007669"/>
    <property type="project" value="InterPro"/>
</dbReference>
<evidence type="ECO:0000256" key="4">
    <source>
        <dbReference type="ARBA" id="ARBA00022833"/>
    </source>
</evidence>
<dbReference type="PANTHER" id="PTHR37326:SF1">
    <property type="entry name" value="BLL3975 PROTEIN"/>
    <property type="match status" value="1"/>
</dbReference>
<evidence type="ECO:0000256" key="2">
    <source>
        <dbReference type="ARBA" id="ARBA00022723"/>
    </source>
</evidence>
<gene>
    <name evidence="7" type="ORF">PBRA_008730</name>
</gene>
<organism evidence="7 8">
    <name type="scientific">Plasmodiophora brassicae</name>
    <name type="common">Clubroot disease agent</name>
    <dbReference type="NCBI Taxonomy" id="37360"/>
    <lineage>
        <taxon>Eukaryota</taxon>
        <taxon>Sar</taxon>
        <taxon>Rhizaria</taxon>
        <taxon>Endomyxa</taxon>
        <taxon>Phytomyxea</taxon>
        <taxon>Plasmodiophorida</taxon>
        <taxon>Plasmodiophoridae</taxon>
        <taxon>Plasmodiophora</taxon>
    </lineage>
</organism>
<keyword evidence="4" id="KW-0862">Zinc</keyword>
<dbReference type="SUPFAM" id="SSF53187">
    <property type="entry name" value="Zn-dependent exopeptidases"/>
    <property type="match status" value="1"/>
</dbReference>
<keyword evidence="3" id="KW-0378">Hydrolase</keyword>
<evidence type="ECO:0000256" key="3">
    <source>
        <dbReference type="ARBA" id="ARBA00022801"/>
    </source>
</evidence>
<dbReference type="EMBL" id="CDSF01000118">
    <property type="protein sequence ID" value="CEP01788.1"/>
    <property type="molecule type" value="Genomic_DNA"/>
</dbReference>
<sequence length="353" mass="37560">MRSAALVLVVVVVVVIAAGHNDVVDARAAYATRSVADLADLRALPGTTIRFLLNVAGDGLGRDVQVPVIVVRGAQQGPRVCLSAAMHGCVVVPDEVTGVGVLFRLVERVEPGHLHGTLIIMPVLNPDGFRLRRRGNAYGKDLNRAFASPPVQASLYAQRLLEALSRLGVTHHVDLHTASKGYTNAFYARVDMRSPASTRVAFDLAPDIVVNNTGPANSFRRAATAMGIAAVTVEMGGPDRVHARLVPVAGRAVDRLLTSMGMLSPGNAPNGTAAQTYTCGSSAWVYSRHGGLVRVFPGVNTRVRQGQILAEVRDLFGAVVDRHHAEHDAVVIGKVTELPCPEACRMIHLGRLL</sequence>
<evidence type="ECO:0000256" key="1">
    <source>
        <dbReference type="ARBA" id="ARBA00001947"/>
    </source>
</evidence>
<dbReference type="InterPro" id="IPR053138">
    <property type="entry name" value="N-alpha-Ac-DABA_deacetylase"/>
</dbReference>
<dbReference type="InterPro" id="IPR043795">
    <property type="entry name" value="N-alpha-Ac-DABA-like"/>
</dbReference>
<dbReference type="PIRSF" id="PIRSF039012">
    <property type="entry name" value="ASP"/>
    <property type="match status" value="1"/>
</dbReference>
<dbReference type="Proteomes" id="UP000039324">
    <property type="component" value="Unassembled WGS sequence"/>
</dbReference>
<proteinExistence type="predicted"/>
<evidence type="ECO:0000259" key="6">
    <source>
        <dbReference type="Pfam" id="PF24827"/>
    </source>
</evidence>
<dbReference type="InterPro" id="IPR055438">
    <property type="entry name" value="AstE_AspA_cat"/>
</dbReference>
<protein>
    <recommendedName>
        <fullName evidence="6">Succinylglutamate desuccinylase/Aspartoacylase catalytic domain-containing protein</fullName>
    </recommendedName>
</protein>
<dbReference type="OrthoDB" id="5588846at2759"/>
<feature type="domain" description="Succinylglutamate desuccinylase/Aspartoacylase catalytic" evidence="6">
    <location>
        <begin position="76"/>
        <end position="258"/>
    </location>
</feature>
<feature type="signal peptide" evidence="5">
    <location>
        <begin position="1"/>
        <end position="19"/>
    </location>
</feature>
<dbReference type="AlphaFoldDB" id="A0A0G4J2D4"/>
<accession>A0A0G4J2D4</accession>
<reference evidence="7 8" key="1">
    <citation type="submission" date="2015-02" db="EMBL/GenBank/DDBJ databases">
        <authorList>
            <person name="Chooi Y.-H."/>
        </authorList>
    </citation>
    <scope>NUCLEOTIDE SEQUENCE [LARGE SCALE GENOMIC DNA]</scope>
    <source>
        <strain evidence="7">E3</strain>
    </source>
</reference>